<proteinExistence type="predicted"/>
<evidence type="ECO:0000313" key="1">
    <source>
        <dbReference type="EMBL" id="SVB47505.1"/>
    </source>
</evidence>
<dbReference type="EMBL" id="UINC01043450">
    <property type="protein sequence ID" value="SVB47505.1"/>
    <property type="molecule type" value="Genomic_DNA"/>
</dbReference>
<protein>
    <submittedName>
        <fullName evidence="1">Uncharacterized protein</fullName>
    </submittedName>
</protein>
<reference evidence="1" key="1">
    <citation type="submission" date="2018-05" db="EMBL/GenBank/DDBJ databases">
        <authorList>
            <person name="Lanie J.A."/>
            <person name="Ng W.-L."/>
            <person name="Kazmierczak K.M."/>
            <person name="Andrzejewski T.M."/>
            <person name="Davidsen T.M."/>
            <person name="Wayne K.J."/>
            <person name="Tettelin H."/>
            <person name="Glass J.I."/>
            <person name="Rusch D."/>
            <person name="Podicherti R."/>
            <person name="Tsui H.-C.T."/>
            <person name="Winkler M.E."/>
        </authorList>
    </citation>
    <scope>NUCLEOTIDE SEQUENCE</scope>
</reference>
<name>A0A382EAH8_9ZZZZ</name>
<sequence>MVPLDYGRSFLIGNGPGNEVRFWVESRTRIIDEETGKCKDYIQAGSCKSENTFAEKNLFNQDNYDFLPVFGPDDGIIFRRKAHLTSEYKSCLPVKEMWNGQKYHLIEGQEIKELTSNRTVRQSTYKFDPIVSQTEIWNQKTKLRAIIECPVKTLNTNRKSNFYQIDTGPIALPDLSKHYPRYVDSIQLAFVAFNVPDFADFVIESPTPVGEDETIQVLHYSQLLTLPAENRLYAICV</sequence>
<accession>A0A382EAH8</accession>
<dbReference type="AlphaFoldDB" id="A0A382EAH8"/>
<gene>
    <name evidence="1" type="ORF">METZ01_LOCUS200359</name>
</gene>
<organism evidence="1">
    <name type="scientific">marine metagenome</name>
    <dbReference type="NCBI Taxonomy" id="408172"/>
    <lineage>
        <taxon>unclassified sequences</taxon>
        <taxon>metagenomes</taxon>
        <taxon>ecological metagenomes</taxon>
    </lineage>
</organism>